<gene>
    <name evidence="1" type="ORF">EG240_03740</name>
</gene>
<dbReference type="RefSeq" id="WP_125017564.1">
    <property type="nucleotide sequence ID" value="NZ_RQVQ01000006.1"/>
</dbReference>
<accession>A0A3P3WD66</accession>
<name>A0A3P3WD66_9FLAO</name>
<reference evidence="1 2" key="1">
    <citation type="submission" date="2018-11" db="EMBL/GenBank/DDBJ databases">
        <title>Flavobacterium sp. nov., YIM 102701-2 draft genome.</title>
        <authorList>
            <person name="Li G."/>
            <person name="Jiang Y."/>
        </authorList>
    </citation>
    <scope>NUCLEOTIDE SEQUENCE [LARGE SCALE GENOMIC DNA]</scope>
    <source>
        <strain evidence="1 2">YIM 102701-2</strain>
    </source>
</reference>
<evidence type="ECO:0000313" key="1">
    <source>
        <dbReference type="EMBL" id="RRJ92297.1"/>
    </source>
</evidence>
<dbReference type="OrthoDB" id="612868at2"/>
<evidence type="ECO:0000313" key="2">
    <source>
        <dbReference type="Proteomes" id="UP000275719"/>
    </source>
</evidence>
<sequence length="539" mass="61365">MAGGTITRIALGKSTTVVEENFEGFYQKLTMSSGGISNFNAKKTNHNTPKEEELKEGYFIKGYWSSDSEGRVRINEAYLGDIVYFTIETRNIKDDKFIATRLVDSNYNERHQGKDKSIELGNDDKGYRLINYRKVSKNKVVIKITLSESGILSDLIDKEDDRTVELYFACSYASQNVKLPLGYKDYLKTSKLNIPLIIYQRAFAPWYKFGSLYGILPNSFYGDNRSFSLLENTVEGAKNAKANNKVSSRLYHEIKIVYPFVGIDEKNVKSYASETEGAVMMIGPEDTAHEKPYSEQFFDGDQLIMRVLGQDPLVIPAPNIDCKLDLQFRLDKSTNILNIVGQVFYKAFPAYEAYIEDDAGTKLFLHTFGPLHEELLAWELMDLGELVYSPYNWMNNQRKSSKKPLMLDNPNYDYIQPVEMSIKLKRVNGTLLFDETLIKAKDVFRVKPNVEIIIEDKKQSRNLLQSIFQTASLSGRGSLGLHFTDSGKEYVKQAGGNLNKGLNKVKATYKATDYKDITIDAWNKIHLKRPASEDLDLVE</sequence>
<dbReference type="Proteomes" id="UP000275719">
    <property type="component" value="Unassembled WGS sequence"/>
</dbReference>
<proteinExistence type="predicted"/>
<protein>
    <submittedName>
        <fullName evidence="1">Uncharacterized protein</fullName>
    </submittedName>
</protein>
<dbReference type="AlphaFoldDB" id="A0A3P3WD66"/>
<keyword evidence="2" id="KW-1185">Reference proteome</keyword>
<dbReference type="EMBL" id="RQVQ01000006">
    <property type="protein sequence ID" value="RRJ92297.1"/>
    <property type="molecule type" value="Genomic_DNA"/>
</dbReference>
<organism evidence="1 2">
    <name type="scientific">Paenimyroides tangerinum</name>
    <dbReference type="NCBI Taxonomy" id="2488728"/>
    <lineage>
        <taxon>Bacteria</taxon>
        <taxon>Pseudomonadati</taxon>
        <taxon>Bacteroidota</taxon>
        <taxon>Flavobacteriia</taxon>
        <taxon>Flavobacteriales</taxon>
        <taxon>Flavobacteriaceae</taxon>
        <taxon>Paenimyroides</taxon>
    </lineage>
</organism>
<comment type="caution">
    <text evidence="1">The sequence shown here is derived from an EMBL/GenBank/DDBJ whole genome shotgun (WGS) entry which is preliminary data.</text>
</comment>